<keyword evidence="2" id="KW-0436">Ligase</keyword>
<keyword evidence="4" id="KW-0067">ATP-binding</keyword>
<dbReference type="SUPFAM" id="SSF53623">
    <property type="entry name" value="MurD-like peptide ligases, catalytic domain"/>
    <property type="match status" value="1"/>
</dbReference>
<evidence type="ECO:0000313" key="7">
    <source>
        <dbReference type="Proteomes" id="UP001489004"/>
    </source>
</evidence>
<dbReference type="GO" id="GO:0008841">
    <property type="term" value="F:dihydrofolate synthase activity"/>
    <property type="evidence" value="ECO:0007669"/>
    <property type="project" value="TreeGrafter"/>
</dbReference>
<evidence type="ECO:0000256" key="4">
    <source>
        <dbReference type="ARBA" id="ARBA00022840"/>
    </source>
</evidence>
<dbReference type="GO" id="GO:0005524">
    <property type="term" value="F:ATP binding"/>
    <property type="evidence" value="ECO:0007669"/>
    <property type="project" value="UniProtKB-KW"/>
</dbReference>
<evidence type="ECO:0000256" key="2">
    <source>
        <dbReference type="ARBA" id="ARBA00022598"/>
    </source>
</evidence>
<proteinExistence type="inferred from homology"/>
<sequence length="360" mass="38244">MLANATKPNFCRLLSRNLLCSQHILRRAYSTSEGERLLNSFTNHESSGIPKGAGTDGPAGFELGRMHRLLDILHSPQHAWPVVHLAGSKGKGSTATMLAAILQQSGYRVGLYTSPHVMSLRERICIDSMPVSEADFDALVLSHKDILQRAAEQEQGQLSHFEVVTALAFEHFQNAQIDIAVVEAGLGGVRDATNVFSNANLKLAIITAIGREHEQALGGTIPAITGAKAGIMKAGRPVALDIIWKKAEQGGPQRVHMRLIGSHQAANAATAVAAALHLRQDGMDKISCGPPGAGSVVAGLQQAFLQGRFQVCRLQVGDDAEEPGPWVVLDASRGQHLQATSLATGKQLGCVGDQSCVRAS</sequence>
<dbReference type="PANTHER" id="PTHR11136:SF0">
    <property type="entry name" value="DIHYDROFOLATE SYNTHETASE-RELATED"/>
    <property type="match status" value="1"/>
</dbReference>
<dbReference type="InterPro" id="IPR036565">
    <property type="entry name" value="Mur-like_cat_sf"/>
</dbReference>
<evidence type="ECO:0000259" key="5">
    <source>
        <dbReference type="Pfam" id="PF08245"/>
    </source>
</evidence>
<evidence type="ECO:0000256" key="3">
    <source>
        <dbReference type="ARBA" id="ARBA00022741"/>
    </source>
</evidence>
<name>A0AAW1R8T7_9CHLO</name>
<dbReference type="Gene3D" id="3.40.1190.10">
    <property type="entry name" value="Mur-like, catalytic domain"/>
    <property type="match status" value="1"/>
</dbReference>
<dbReference type="InterPro" id="IPR001645">
    <property type="entry name" value="Folylpolyglutamate_synth"/>
</dbReference>
<dbReference type="GO" id="GO:0005737">
    <property type="term" value="C:cytoplasm"/>
    <property type="evidence" value="ECO:0007669"/>
    <property type="project" value="TreeGrafter"/>
</dbReference>
<dbReference type="Proteomes" id="UP001489004">
    <property type="component" value="Unassembled WGS sequence"/>
</dbReference>
<protein>
    <recommendedName>
        <fullName evidence="5">Mur ligase central domain-containing protein</fullName>
    </recommendedName>
</protein>
<evidence type="ECO:0000313" key="6">
    <source>
        <dbReference type="EMBL" id="KAK9830189.1"/>
    </source>
</evidence>
<comment type="caution">
    <text evidence="6">The sequence shown here is derived from an EMBL/GenBank/DDBJ whole genome shotgun (WGS) entry which is preliminary data.</text>
</comment>
<gene>
    <name evidence="6" type="ORF">WJX72_010195</name>
</gene>
<dbReference type="AlphaFoldDB" id="A0AAW1R8T7"/>
<comment type="similarity">
    <text evidence="1">Belongs to the folylpolyglutamate synthase family.</text>
</comment>
<reference evidence="6 7" key="1">
    <citation type="journal article" date="2024" name="Nat. Commun.">
        <title>Phylogenomics reveals the evolutionary origins of lichenization in chlorophyte algae.</title>
        <authorList>
            <person name="Puginier C."/>
            <person name="Libourel C."/>
            <person name="Otte J."/>
            <person name="Skaloud P."/>
            <person name="Haon M."/>
            <person name="Grisel S."/>
            <person name="Petersen M."/>
            <person name="Berrin J.G."/>
            <person name="Delaux P.M."/>
            <person name="Dal Grande F."/>
            <person name="Keller J."/>
        </authorList>
    </citation>
    <scope>NUCLEOTIDE SEQUENCE [LARGE SCALE GENOMIC DNA]</scope>
    <source>
        <strain evidence="6 7">SAG 2043</strain>
    </source>
</reference>
<feature type="domain" description="Mur ligase central" evidence="5">
    <location>
        <begin position="86"/>
        <end position="243"/>
    </location>
</feature>
<accession>A0AAW1R8T7</accession>
<dbReference type="NCBIfam" id="TIGR01499">
    <property type="entry name" value="folC"/>
    <property type="match status" value="1"/>
</dbReference>
<evidence type="ECO:0000256" key="1">
    <source>
        <dbReference type="ARBA" id="ARBA00008276"/>
    </source>
</evidence>
<dbReference type="PANTHER" id="PTHR11136">
    <property type="entry name" value="FOLYLPOLYGLUTAMATE SYNTHASE-RELATED"/>
    <property type="match status" value="1"/>
</dbReference>
<keyword evidence="7" id="KW-1185">Reference proteome</keyword>
<dbReference type="EMBL" id="JALJOR010000001">
    <property type="protein sequence ID" value="KAK9830189.1"/>
    <property type="molecule type" value="Genomic_DNA"/>
</dbReference>
<dbReference type="Pfam" id="PF08245">
    <property type="entry name" value="Mur_ligase_M"/>
    <property type="match status" value="1"/>
</dbReference>
<organism evidence="6 7">
    <name type="scientific">[Myrmecia] bisecta</name>
    <dbReference type="NCBI Taxonomy" id="41462"/>
    <lineage>
        <taxon>Eukaryota</taxon>
        <taxon>Viridiplantae</taxon>
        <taxon>Chlorophyta</taxon>
        <taxon>core chlorophytes</taxon>
        <taxon>Trebouxiophyceae</taxon>
        <taxon>Trebouxiales</taxon>
        <taxon>Trebouxiaceae</taxon>
        <taxon>Myrmecia</taxon>
    </lineage>
</organism>
<dbReference type="GO" id="GO:0004326">
    <property type="term" value="F:tetrahydrofolylpolyglutamate synthase activity"/>
    <property type="evidence" value="ECO:0007669"/>
    <property type="project" value="InterPro"/>
</dbReference>
<keyword evidence="3" id="KW-0547">Nucleotide-binding</keyword>
<dbReference type="InterPro" id="IPR013221">
    <property type="entry name" value="Mur_ligase_cen"/>
</dbReference>